<keyword evidence="2" id="KW-1185">Reference proteome</keyword>
<evidence type="ECO:0000256" key="1">
    <source>
        <dbReference type="SAM" id="MobiDB-lite"/>
    </source>
</evidence>
<feature type="region of interest" description="Disordered" evidence="1">
    <location>
        <begin position="943"/>
        <end position="985"/>
    </location>
</feature>
<proteinExistence type="predicted"/>
<dbReference type="PANTHER" id="PTHR36911">
    <property type="entry name" value="LIM ZINC-BINDING DOMAIN-CONTAINING PROTEIN-RELATED"/>
    <property type="match status" value="1"/>
</dbReference>
<feature type="compositionally biased region" description="Low complexity" evidence="1">
    <location>
        <begin position="1"/>
        <end position="15"/>
    </location>
</feature>
<dbReference type="PANTHER" id="PTHR36911:SF3">
    <property type="entry name" value="GATA ZINC FINGER DOMAIN-CONTAINING PROTEIN 4-RELATED"/>
    <property type="match status" value="1"/>
</dbReference>
<reference evidence="2" key="1">
    <citation type="submission" date="2022-06" db="EMBL/GenBank/DDBJ databases">
        <authorList>
            <person name="Berger JAMES D."/>
            <person name="Berger JAMES D."/>
        </authorList>
    </citation>
    <scope>NUCLEOTIDE SEQUENCE [LARGE SCALE GENOMIC DNA]</scope>
</reference>
<reference evidence="3" key="2">
    <citation type="submission" date="2023-11" db="UniProtKB">
        <authorList>
            <consortium name="WormBaseParasite"/>
        </authorList>
    </citation>
    <scope>IDENTIFICATION</scope>
</reference>
<feature type="compositionally biased region" description="Low complexity" evidence="1">
    <location>
        <begin position="533"/>
        <end position="548"/>
    </location>
</feature>
<feature type="region of interest" description="Disordered" evidence="1">
    <location>
        <begin position="592"/>
        <end position="612"/>
    </location>
</feature>
<feature type="compositionally biased region" description="Low complexity" evidence="1">
    <location>
        <begin position="943"/>
        <end position="971"/>
    </location>
</feature>
<feature type="region of interest" description="Disordered" evidence="1">
    <location>
        <begin position="770"/>
        <end position="812"/>
    </location>
</feature>
<feature type="compositionally biased region" description="Basic residues" evidence="1">
    <location>
        <begin position="770"/>
        <end position="803"/>
    </location>
</feature>
<dbReference type="Proteomes" id="UP000050795">
    <property type="component" value="Unassembled WGS sequence"/>
</dbReference>
<feature type="region of interest" description="Disordered" evidence="1">
    <location>
        <begin position="508"/>
        <end position="556"/>
    </location>
</feature>
<name>A0AA85K843_TRIRE</name>
<feature type="compositionally biased region" description="Low complexity" evidence="1">
    <location>
        <begin position="592"/>
        <end position="603"/>
    </location>
</feature>
<feature type="compositionally biased region" description="Low complexity" evidence="1">
    <location>
        <begin position="1376"/>
        <end position="1408"/>
    </location>
</feature>
<accession>A0AA85K843</accession>
<protein>
    <submittedName>
        <fullName evidence="3">Uncharacterized protein</fullName>
    </submittedName>
</protein>
<organism evidence="2 3">
    <name type="scientific">Trichobilharzia regenti</name>
    <name type="common">Nasal bird schistosome</name>
    <dbReference type="NCBI Taxonomy" id="157069"/>
    <lineage>
        <taxon>Eukaryota</taxon>
        <taxon>Metazoa</taxon>
        <taxon>Spiralia</taxon>
        <taxon>Lophotrochozoa</taxon>
        <taxon>Platyhelminthes</taxon>
        <taxon>Trematoda</taxon>
        <taxon>Digenea</taxon>
        <taxon>Strigeidida</taxon>
        <taxon>Schistosomatoidea</taxon>
        <taxon>Schistosomatidae</taxon>
        <taxon>Trichobilharzia</taxon>
    </lineage>
</organism>
<feature type="region of interest" description="Disordered" evidence="1">
    <location>
        <begin position="1373"/>
        <end position="1408"/>
    </location>
</feature>
<dbReference type="WBParaSite" id="TREG1_69900.1">
    <property type="protein sequence ID" value="TREG1_69900.1"/>
    <property type="gene ID" value="TREG1_69900"/>
</dbReference>
<feature type="region of interest" description="Disordered" evidence="1">
    <location>
        <begin position="129"/>
        <end position="166"/>
    </location>
</feature>
<feature type="region of interest" description="Disordered" evidence="1">
    <location>
        <begin position="1"/>
        <end position="24"/>
    </location>
</feature>
<feature type="compositionally biased region" description="Low complexity" evidence="1">
    <location>
        <begin position="150"/>
        <end position="161"/>
    </location>
</feature>
<sequence>MMTSSGCRSRSNSTTTGGGVGSPGGVGVVVCDTGNNYNNNTNSSSTFTNNMKQHQQQTMKRPTSSISLLADQLKLSSLNEQDPCSTTMRMMSMMTTKPVGQYDVSCDCPETINEVRIAYSMPTHSHIGIHSSKRNNNDNNHTTIGNSDWTRSAASGSGSTSKDYNHHHHSRTVHFRDIFTPSSSVCSSLQSTVSEFDDGGNEMTNPDHNSCCFHVLSASAPTTNYSLNSMSNLSKCNETTSCHYNVITNSNNNNSASTTTTNTMNNSIPSSNCTFNLFSSSFPCSKDKIDNMNIISPNTHIAHNHPHHHHHHQHSSCTASKTMFSSLSSSSNCCGCCCYCSCSISSTGVSGSSGIGGGSGSNNSFTFCPTSYYSCSCYVCRINNQSQHPGVGAAAAGSSTLASSSQYCLPAKRACRSTSSSSDLPYYTSSLLSSSSSVCGYYSYHRQCHLPQRHCHQCCPKSIINNNNNATMIRSMQSYIKNLPRPIAVRLDSQTMMAYNTKSKSCTNMDHVKSLNPINSNSNNNNDDDGDIDSNSSTLRNNNSNNNNGVILRPKPSDFMSFNKTGNGSRLSWHHPLFSFSSVSSQVKYNNTNSNNNAISNPSTVPNDTSSGDSQLIMSADNLQPLVQKSIRLRNHHTTRANEQQQQRTTSVRPPNYIEIKELQDSSLSAHALPSPSSAFTPTRASFGSFPIDVNSSSFSLSPATGGSISSSVQMTARTPSSGFHEASFSGLSEASSLPDCSRFGVPSDSMPHTSYCHCQCHQHQRPHLHLHHHPHHHAHHDHHHRHHHHHHHHHHSGRKNHGKMSIDDDKKFSSNLYTHSSNQLTDLEPCFKLEENEFNMNNDNNKNNHEELHQTMRNISSSGSNSSHSSNDSNSSSCSLQSMKCTLRCCSQPNDNTIYDNMNCKHLIHCSNNSNNNDGHVSKQNNYRSLCTPLACTSLTPTTANTTNNNNISSNNGNNNNNTNQSTPSSAMTTTGLKRRRGPSGECTECFDELHDNNNYNNSHEEDKEQIHDDIFPCGCYYWKRSTDQVHNNNNDDHLRNISSALLNTTLNDNNNHPSSNCRLSTTVCCSCHELQHSLFSFSEHYPTTSIYSSTSSSYSSRHLCMPETCVHQDDPTLIEADFINNTDGHGDGNADDEQNTSTLIKRCTHSNTMPPINVDYNDSNSNNNNNTETMHDYCPMELINPCHIGSHEDTIKCNPCNIVNYGQECEYSSGVFFDDSFPHNHHHHQHQHAHRYTCSELGKLSEMIEDEKEHETPETMIDEGGICGSNHVSEVNWHHPEISLTSPPSIHDITFTPICPPSPPPPQQQLLSTGIPVHNRHHDEDDVTGRQVILFTPSPIDGSNFSDGGESDDIETILSPQMPNRQRIFSDFPINESNNSNNNNDNNNNNNNISGNDNNNDNSSKQISSSFIDLDLELIEND</sequence>
<evidence type="ECO:0000313" key="3">
    <source>
        <dbReference type="WBParaSite" id="TREG1_69900.1"/>
    </source>
</evidence>
<evidence type="ECO:0000313" key="2">
    <source>
        <dbReference type="Proteomes" id="UP000050795"/>
    </source>
</evidence>